<dbReference type="Proteomes" id="UP001314229">
    <property type="component" value="Unassembled WGS sequence"/>
</dbReference>
<keyword evidence="3" id="KW-1185">Reference proteome</keyword>
<proteinExistence type="inferred from homology"/>
<dbReference type="InterPro" id="IPR008405">
    <property type="entry name" value="ApoL"/>
</dbReference>
<dbReference type="AlphaFoldDB" id="A0AAV1PAI6"/>
<evidence type="ECO:0000313" key="3">
    <source>
        <dbReference type="Proteomes" id="UP001314229"/>
    </source>
</evidence>
<dbReference type="PANTHER" id="PTHR14096:SF57">
    <property type="entry name" value="APOLIPOPROTEIN L4"/>
    <property type="match status" value="1"/>
</dbReference>
<organism evidence="2 3">
    <name type="scientific">Scomber scombrus</name>
    <name type="common">Atlantic mackerel</name>
    <name type="synonym">Scomber vernalis</name>
    <dbReference type="NCBI Taxonomy" id="13677"/>
    <lineage>
        <taxon>Eukaryota</taxon>
        <taxon>Metazoa</taxon>
        <taxon>Chordata</taxon>
        <taxon>Craniata</taxon>
        <taxon>Vertebrata</taxon>
        <taxon>Euteleostomi</taxon>
        <taxon>Actinopterygii</taxon>
        <taxon>Neopterygii</taxon>
        <taxon>Teleostei</taxon>
        <taxon>Neoteleostei</taxon>
        <taxon>Acanthomorphata</taxon>
        <taxon>Pelagiaria</taxon>
        <taxon>Scombriformes</taxon>
        <taxon>Scombridae</taxon>
        <taxon>Scomber</taxon>
    </lineage>
</organism>
<reference evidence="2 3" key="1">
    <citation type="submission" date="2024-01" db="EMBL/GenBank/DDBJ databases">
        <authorList>
            <person name="Alioto T."/>
            <person name="Alioto T."/>
            <person name="Gomez Garrido J."/>
        </authorList>
    </citation>
    <scope>NUCLEOTIDE SEQUENCE [LARGE SCALE GENOMIC DNA]</scope>
</reference>
<gene>
    <name evidence="2" type="ORF">FSCOSCO3_A019059</name>
</gene>
<comment type="caution">
    <text evidence="2">The sequence shown here is derived from an EMBL/GenBank/DDBJ whole genome shotgun (WGS) entry which is preliminary data.</text>
</comment>
<dbReference type="GO" id="GO:0008289">
    <property type="term" value="F:lipid binding"/>
    <property type="evidence" value="ECO:0007669"/>
    <property type="project" value="InterPro"/>
</dbReference>
<dbReference type="PANTHER" id="PTHR14096">
    <property type="entry name" value="APOLIPOPROTEIN L"/>
    <property type="match status" value="1"/>
</dbReference>
<dbReference type="GO" id="GO:0016020">
    <property type="term" value="C:membrane"/>
    <property type="evidence" value="ECO:0007669"/>
    <property type="project" value="TreeGrafter"/>
</dbReference>
<dbReference type="EMBL" id="CAWUFR010000126">
    <property type="protein sequence ID" value="CAK6968857.1"/>
    <property type="molecule type" value="Genomic_DNA"/>
</dbReference>
<sequence>MSAAREELQEVLCQYTTDTLIDINTVKEFCEKISKWMEERKKEVTQVTADSRREELEQELAAVLKDTLGELEKLKCFLDAVERLAVTSLHVFSEENRVIHLPQEISPDTVQVVIKAARKVRPLLLEFKRNAEAFFLPKLQNVEVLIDQLNEYIQTTQKICDKLEKSSFSEVCLRMNMEGVVDLDEDLSEDDIPRIKQLHEIRNDKHFQMVFLFKEKSCRHFISEFDGRQPRMLNFLKELEESAVWLESMNKGAKISSVAGNSVRAVGGILSIVGLALSPVSAGASLALTVTGLGLGITSGVNSAVTTATEIGVNYTYKKKASEAFQSFMEDVQTVQDCLKEASSQTVTNIEQVSMTYVAVGVGKVMNEGRGVRTGINSLNTAGMKMLESEELIAGVGEVVAEEGEALCNVAGVPEIGQAAVKGPFVLSNSAMAGFGLLNVFSFGIAIFKICKDSISLAKGRKPKVSKFIRARAALWSSEIDSWKIIRDHLCEGLPTSEAKRANLDKPFFPGLNLETQRYNEIHILSSR</sequence>
<dbReference type="Pfam" id="PF05461">
    <property type="entry name" value="ApoL"/>
    <property type="match status" value="1"/>
</dbReference>
<evidence type="ECO:0000313" key="2">
    <source>
        <dbReference type="EMBL" id="CAK6968857.1"/>
    </source>
</evidence>
<protein>
    <submittedName>
        <fullName evidence="2">Apolipoprotein L2-like</fullName>
    </submittedName>
</protein>
<accession>A0AAV1PAI6</accession>
<comment type="similarity">
    <text evidence="1">Belongs to the apolipoprotein L family.</text>
</comment>
<dbReference type="GO" id="GO:0042157">
    <property type="term" value="P:lipoprotein metabolic process"/>
    <property type="evidence" value="ECO:0007669"/>
    <property type="project" value="InterPro"/>
</dbReference>
<dbReference type="GO" id="GO:0005576">
    <property type="term" value="C:extracellular region"/>
    <property type="evidence" value="ECO:0007669"/>
    <property type="project" value="InterPro"/>
</dbReference>
<name>A0AAV1PAI6_SCOSC</name>
<dbReference type="GO" id="GO:0006869">
    <property type="term" value="P:lipid transport"/>
    <property type="evidence" value="ECO:0007669"/>
    <property type="project" value="InterPro"/>
</dbReference>
<evidence type="ECO:0000256" key="1">
    <source>
        <dbReference type="ARBA" id="ARBA00010090"/>
    </source>
</evidence>